<evidence type="ECO:0000256" key="2">
    <source>
        <dbReference type="HAMAP-Rule" id="MF_00048"/>
    </source>
</evidence>
<dbReference type="NCBIfam" id="NF009154">
    <property type="entry name" value="PRK12497.3-3"/>
    <property type="match status" value="1"/>
</dbReference>
<dbReference type="GO" id="GO:0003676">
    <property type="term" value="F:nucleic acid binding"/>
    <property type="evidence" value="ECO:0007669"/>
    <property type="project" value="InterPro"/>
</dbReference>
<sequence>MTDRRRLIGQIGESRACDYLESLGYRIIGRNVRLSQGEIDIIAMEQRTVVFVEVRSRIGKKGVTPRYGSPVESITPRKQQKLRQLALAYLQNHTQFYDSFRIDAIAVWIPPDLSQSEEGLEHYKCI</sequence>
<gene>
    <name evidence="3" type="ORF">EX87_13470</name>
</gene>
<dbReference type="Gene3D" id="3.40.1350.10">
    <property type="match status" value="1"/>
</dbReference>
<dbReference type="InterPro" id="IPR011335">
    <property type="entry name" value="Restrct_endonuc-II-like"/>
</dbReference>
<dbReference type="InterPro" id="IPR003509">
    <property type="entry name" value="UPF0102_YraN-like"/>
</dbReference>
<dbReference type="NCBIfam" id="NF009150">
    <property type="entry name" value="PRK12497.1-3"/>
    <property type="match status" value="1"/>
</dbReference>
<dbReference type="SUPFAM" id="SSF52980">
    <property type="entry name" value="Restriction endonuclease-like"/>
    <property type="match status" value="1"/>
</dbReference>
<dbReference type="PANTHER" id="PTHR34039:SF1">
    <property type="entry name" value="UPF0102 PROTEIN YRAN"/>
    <property type="match status" value="1"/>
</dbReference>
<dbReference type="Pfam" id="PF02021">
    <property type="entry name" value="UPF0102"/>
    <property type="match status" value="1"/>
</dbReference>
<comment type="similarity">
    <text evidence="1 2">Belongs to the UPF0102 family.</text>
</comment>
<evidence type="ECO:0000256" key="1">
    <source>
        <dbReference type="ARBA" id="ARBA00006738"/>
    </source>
</evidence>
<proteinExistence type="inferred from homology"/>
<dbReference type="EMBL" id="CP011074">
    <property type="protein sequence ID" value="AKF94534.1"/>
    <property type="molecule type" value="Genomic_DNA"/>
</dbReference>
<dbReference type="NCBIfam" id="TIGR00252">
    <property type="entry name" value="YraN family protein"/>
    <property type="match status" value="1"/>
</dbReference>
<dbReference type="RefSeq" id="WP_031413651.1">
    <property type="nucleotide sequence ID" value="NZ_CP011074.1"/>
</dbReference>
<reference evidence="3" key="1">
    <citation type="submission" date="2015-03" db="EMBL/GenBank/DDBJ databases">
        <title>MIGS Cultured Bacterial/Archaeal sample from Brevibacillus laterosporus.</title>
        <authorList>
            <person name="Zeng D."/>
            <person name="Zhu L."/>
            <person name="Dong G."/>
            <person name="Ye W."/>
            <person name="Ren D."/>
            <person name="Wu L."/>
            <person name="Xu J."/>
            <person name="Li G."/>
            <person name="Guo L."/>
        </authorList>
    </citation>
    <scope>NUCLEOTIDE SEQUENCE</scope>
    <source>
        <strain evidence="3">B9</strain>
    </source>
</reference>
<organism evidence="3">
    <name type="scientific">Brevibacillus laterosporus</name>
    <name type="common">Bacillus laterosporus</name>
    <dbReference type="NCBI Taxonomy" id="1465"/>
    <lineage>
        <taxon>Bacteria</taxon>
        <taxon>Bacillati</taxon>
        <taxon>Bacillota</taxon>
        <taxon>Bacilli</taxon>
        <taxon>Bacillales</taxon>
        <taxon>Paenibacillaceae</taxon>
        <taxon>Brevibacillus</taxon>
    </lineage>
</organism>
<name>A0A0F7EHE3_BRELA</name>
<dbReference type="AlphaFoldDB" id="A0A0F7EHE3"/>
<dbReference type="PANTHER" id="PTHR34039">
    <property type="entry name" value="UPF0102 PROTEIN YRAN"/>
    <property type="match status" value="1"/>
</dbReference>
<dbReference type="InterPro" id="IPR011856">
    <property type="entry name" value="tRNA_endonuc-like_dom_sf"/>
</dbReference>
<accession>A0A0F7EHE3</accession>
<dbReference type="HAMAP" id="MF_00048">
    <property type="entry name" value="UPF0102"/>
    <property type="match status" value="1"/>
</dbReference>
<dbReference type="CDD" id="cd20736">
    <property type="entry name" value="PoNe_Nuclease"/>
    <property type="match status" value="1"/>
</dbReference>
<evidence type="ECO:0000313" key="3">
    <source>
        <dbReference type="EMBL" id="AKF94534.1"/>
    </source>
</evidence>
<protein>
    <recommendedName>
        <fullName evidence="2">UPF0102 protein EX87_13470</fullName>
    </recommendedName>
</protein>